<dbReference type="Pfam" id="PF04773">
    <property type="entry name" value="FecR"/>
    <property type="match status" value="1"/>
</dbReference>
<dbReference type="AlphaFoldDB" id="A0A7C9USJ5"/>
<dbReference type="EMBL" id="JAAIYP010000007">
    <property type="protein sequence ID" value="NFV78926.1"/>
    <property type="molecule type" value="Genomic_DNA"/>
</dbReference>
<dbReference type="GO" id="GO:0016989">
    <property type="term" value="F:sigma factor antagonist activity"/>
    <property type="evidence" value="ECO:0007669"/>
    <property type="project" value="TreeGrafter"/>
</dbReference>
<feature type="domain" description="Protein FecR C-terminal" evidence="3">
    <location>
        <begin position="197"/>
        <end position="263"/>
    </location>
</feature>
<keyword evidence="1" id="KW-0812">Transmembrane</keyword>
<comment type="caution">
    <text evidence="4">The sequence shown here is derived from an EMBL/GenBank/DDBJ whole genome shotgun (WGS) entry which is preliminary data.</text>
</comment>
<proteinExistence type="predicted"/>
<protein>
    <submittedName>
        <fullName evidence="4">Uncharacterized protein</fullName>
    </submittedName>
</protein>
<dbReference type="Gene3D" id="2.60.120.1440">
    <property type="match status" value="1"/>
</dbReference>
<sequence length="277" mass="30332">MSADPDHMITWASAELRRHYAPEIAALKQRAARNRLRRRVLAGALAAIMLAMGTTLSMGWRTVAAPATAPLTLTLADDIRLDLDAGASVELPLLPWRHRARVVDGEVVFDIRHDDNRPFEVVVGDTRLTDLGTRFLVSRTGDTLSLAVYDGKVMVNTAQGLAAMVTPGHAVNVTRDTITPHPLTDEALAIGWRDGLLIFRDTPLSDVVVRLSRYRAQPVQVGAPVLNRLKVNGVFHIADADSSLAILQQALPVRVQQETNRILLFPATGRTTPPSRR</sequence>
<dbReference type="PANTHER" id="PTHR30273">
    <property type="entry name" value="PERIPLASMIC SIGNAL SENSOR AND SIGMA FACTOR ACTIVATOR FECR-RELATED"/>
    <property type="match status" value="1"/>
</dbReference>
<dbReference type="Gene3D" id="3.55.50.30">
    <property type="match status" value="1"/>
</dbReference>
<dbReference type="InterPro" id="IPR032508">
    <property type="entry name" value="FecR_C"/>
</dbReference>
<dbReference type="PIRSF" id="PIRSF018266">
    <property type="entry name" value="FecR"/>
    <property type="match status" value="1"/>
</dbReference>
<feature type="transmembrane region" description="Helical" evidence="1">
    <location>
        <begin position="40"/>
        <end position="60"/>
    </location>
</feature>
<evidence type="ECO:0000259" key="2">
    <source>
        <dbReference type="Pfam" id="PF04773"/>
    </source>
</evidence>
<name>A0A7C9USJ5_9PROT</name>
<organism evidence="4 5">
    <name type="scientific">Magnetospirillum aberrantis SpK</name>
    <dbReference type="NCBI Taxonomy" id="908842"/>
    <lineage>
        <taxon>Bacteria</taxon>
        <taxon>Pseudomonadati</taxon>
        <taxon>Pseudomonadota</taxon>
        <taxon>Alphaproteobacteria</taxon>
        <taxon>Rhodospirillales</taxon>
        <taxon>Rhodospirillaceae</taxon>
        <taxon>Magnetospirillum</taxon>
    </lineage>
</organism>
<dbReference type="InterPro" id="IPR006860">
    <property type="entry name" value="FecR"/>
</dbReference>
<gene>
    <name evidence="4" type="ORF">G4223_02195</name>
</gene>
<keyword evidence="5" id="KW-1185">Reference proteome</keyword>
<keyword evidence="1" id="KW-0472">Membrane</keyword>
<dbReference type="Pfam" id="PF16344">
    <property type="entry name" value="FecR_C"/>
    <property type="match status" value="1"/>
</dbReference>
<evidence type="ECO:0000259" key="3">
    <source>
        <dbReference type="Pfam" id="PF16344"/>
    </source>
</evidence>
<dbReference type="Proteomes" id="UP000480684">
    <property type="component" value="Unassembled WGS sequence"/>
</dbReference>
<keyword evidence="1" id="KW-1133">Transmembrane helix</keyword>
<dbReference type="RefSeq" id="WP_163674381.1">
    <property type="nucleotide sequence ID" value="NZ_JAAIYP010000007.1"/>
</dbReference>
<reference evidence="4 5" key="1">
    <citation type="submission" date="2020-02" db="EMBL/GenBank/DDBJ databases">
        <authorList>
            <person name="Dziuba M."/>
            <person name="Kuznetsov B."/>
            <person name="Mardanov A."/>
            <person name="Ravin N."/>
            <person name="Grouzdev D."/>
        </authorList>
    </citation>
    <scope>NUCLEOTIDE SEQUENCE [LARGE SCALE GENOMIC DNA]</scope>
    <source>
        <strain evidence="4 5">SpK</strain>
    </source>
</reference>
<evidence type="ECO:0000313" key="5">
    <source>
        <dbReference type="Proteomes" id="UP000480684"/>
    </source>
</evidence>
<feature type="domain" description="FecR protein" evidence="2">
    <location>
        <begin position="63"/>
        <end position="153"/>
    </location>
</feature>
<dbReference type="InterPro" id="IPR012373">
    <property type="entry name" value="Ferrdict_sens_TM"/>
</dbReference>
<dbReference type="PANTHER" id="PTHR30273:SF2">
    <property type="entry name" value="PROTEIN FECR"/>
    <property type="match status" value="1"/>
</dbReference>
<evidence type="ECO:0000313" key="4">
    <source>
        <dbReference type="EMBL" id="NFV78926.1"/>
    </source>
</evidence>
<evidence type="ECO:0000256" key="1">
    <source>
        <dbReference type="SAM" id="Phobius"/>
    </source>
</evidence>
<accession>A0A7C9USJ5</accession>